<accession>A0AAD6UQS0</accession>
<sequence length="346" mass="37432">MRSLQRHWRPPLATGYRRPLALVVVDGRCFPLSLHQQPIPVVFVERARDCIRRVCDHKVQLHQLAATPVVGSESTRPWRSAKDKAIEVAGAWFLCQLCALSCGPGPAYSYQVCKHAALRRPPSKEPASDSGIREHSVDNSAVQLIKGRQDNPADLDMLDNEPMLRRRSQMTWTTTKRASAATSTIAVPQAAPLTALAMSAIPCRSPSRISDNLNDGDPALKALPFAPAMDSRSERTARIVRRRAALSAGTRARRHVPAKHADELRHRAAAPGVVPDARAVAAGLDLECEVGGRRGLGGGLPDDLLRVERIRRAARAVFAVEAPNGAGIILPAAEVTGITAGECKRD</sequence>
<gene>
    <name evidence="1" type="ORF">GGX14DRAFT_594200</name>
</gene>
<protein>
    <submittedName>
        <fullName evidence="1">Uncharacterized protein</fullName>
    </submittedName>
</protein>
<proteinExistence type="predicted"/>
<comment type="caution">
    <text evidence="1">The sequence shown here is derived from an EMBL/GenBank/DDBJ whole genome shotgun (WGS) entry which is preliminary data.</text>
</comment>
<name>A0AAD6UQS0_9AGAR</name>
<evidence type="ECO:0000313" key="2">
    <source>
        <dbReference type="Proteomes" id="UP001219525"/>
    </source>
</evidence>
<dbReference type="Proteomes" id="UP001219525">
    <property type="component" value="Unassembled WGS sequence"/>
</dbReference>
<organism evidence="1 2">
    <name type="scientific">Mycena pura</name>
    <dbReference type="NCBI Taxonomy" id="153505"/>
    <lineage>
        <taxon>Eukaryota</taxon>
        <taxon>Fungi</taxon>
        <taxon>Dikarya</taxon>
        <taxon>Basidiomycota</taxon>
        <taxon>Agaricomycotina</taxon>
        <taxon>Agaricomycetes</taxon>
        <taxon>Agaricomycetidae</taxon>
        <taxon>Agaricales</taxon>
        <taxon>Marasmiineae</taxon>
        <taxon>Mycenaceae</taxon>
        <taxon>Mycena</taxon>
    </lineage>
</organism>
<evidence type="ECO:0000313" key="1">
    <source>
        <dbReference type="EMBL" id="KAJ7192635.1"/>
    </source>
</evidence>
<dbReference type="EMBL" id="JARJCW010000117">
    <property type="protein sequence ID" value="KAJ7192635.1"/>
    <property type="molecule type" value="Genomic_DNA"/>
</dbReference>
<keyword evidence="2" id="KW-1185">Reference proteome</keyword>
<dbReference type="AlphaFoldDB" id="A0AAD6UQS0"/>
<reference evidence="1" key="1">
    <citation type="submission" date="2023-03" db="EMBL/GenBank/DDBJ databases">
        <title>Massive genome expansion in bonnet fungi (Mycena s.s.) driven by repeated elements and novel gene families across ecological guilds.</title>
        <authorList>
            <consortium name="Lawrence Berkeley National Laboratory"/>
            <person name="Harder C.B."/>
            <person name="Miyauchi S."/>
            <person name="Viragh M."/>
            <person name="Kuo A."/>
            <person name="Thoen E."/>
            <person name="Andreopoulos B."/>
            <person name="Lu D."/>
            <person name="Skrede I."/>
            <person name="Drula E."/>
            <person name="Henrissat B."/>
            <person name="Morin E."/>
            <person name="Kohler A."/>
            <person name="Barry K."/>
            <person name="LaButti K."/>
            <person name="Morin E."/>
            <person name="Salamov A."/>
            <person name="Lipzen A."/>
            <person name="Mereny Z."/>
            <person name="Hegedus B."/>
            <person name="Baldrian P."/>
            <person name="Stursova M."/>
            <person name="Weitz H."/>
            <person name="Taylor A."/>
            <person name="Grigoriev I.V."/>
            <person name="Nagy L.G."/>
            <person name="Martin F."/>
            <person name="Kauserud H."/>
        </authorList>
    </citation>
    <scope>NUCLEOTIDE SEQUENCE</scope>
    <source>
        <strain evidence="1">9144</strain>
    </source>
</reference>